<dbReference type="Proteomes" id="UP000044602">
    <property type="component" value="Unassembled WGS sequence"/>
</dbReference>
<dbReference type="InterPro" id="IPR036869">
    <property type="entry name" value="J_dom_sf"/>
</dbReference>
<name>A0A0G4M667_VERLO</name>
<sequence>MYHADKKAPGKSINVQEFRKAGFDIREAYECLRDKARRLAYDEICFDLQDQWAR</sequence>
<organism evidence="1 2">
    <name type="scientific">Verticillium longisporum</name>
    <name type="common">Verticillium dahliae var. longisporum</name>
    <dbReference type="NCBI Taxonomy" id="100787"/>
    <lineage>
        <taxon>Eukaryota</taxon>
        <taxon>Fungi</taxon>
        <taxon>Dikarya</taxon>
        <taxon>Ascomycota</taxon>
        <taxon>Pezizomycotina</taxon>
        <taxon>Sordariomycetes</taxon>
        <taxon>Hypocreomycetidae</taxon>
        <taxon>Glomerellales</taxon>
        <taxon>Plectosphaerellaceae</taxon>
        <taxon>Verticillium</taxon>
    </lineage>
</organism>
<protein>
    <recommendedName>
        <fullName evidence="3">J domain-containing protein</fullName>
    </recommendedName>
</protein>
<reference evidence="2" key="1">
    <citation type="submission" date="2015-05" db="EMBL/GenBank/DDBJ databases">
        <authorList>
            <person name="Fogelqvist Johan"/>
        </authorList>
    </citation>
    <scope>NUCLEOTIDE SEQUENCE [LARGE SCALE GENOMIC DNA]</scope>
</reference>
<evidence type="ECO:0000313" key="1">
    <source>
        <dbReference type="EMBL" id="CRK29687.1"/>
    </source>
</evidence>
<evidence type="ECO:0000313" key="2">
    <source>
        <dbReference type="Proteomes" id="UP000044602"/>
    </source>
</evidence>
<proteinExistence type="predicted"/>
<evidence type="ECO:0008006" key="3">
    <source>
        <dbReference type="Google" id="ProtNLM"/>
    </source>
</evidence>
<dbReference type="EMBL" id="CVQH01021196">
    <property type="protein sequence ID" value="CRK29687.1"/>
    <property type="molecule type" value="Genomic_DNA"/>
</dbReference>
<dbReference type="STRING" id="100787.A0A0G4M667"/>
<accession>A0A0G4M667</accession>
<gene>
    <name evidence="1" type="ORF">BN1708_015634</name>
</gene>
<keyword evidence="2" id="KW-1185">Reference proteome</keyword>
<dbReference type="Gene3D" id="1.10.287.110">
    <property type="entry name" value="DnaJ domain"/>
    <property type="match status" value="1"/>
</dbReference>
<dbReference type="AlphaFoldDB" id="A0A0G4M667"/>
<dbReference type="SUPFAM" id="SSF46565">
    <property type="entry name" value="Chaperone J-domain"/>
    <property type="match status" value="1"/>
</dbReference>